<reference evidence="4" key="2">
    <citation type="submission" date="2021-01" db="UniProtKB">
        <authorList>
            <consortium name="EnsemblPlants"/>
        </authorList>
    </citation>
    <scope>IDENTIFICATION</scope>
</reference>
<keyword evidence="5" id="KW-1185">Reference proteome</keyword>
<proteinExistence type="predicted"/>
<protein>
    <recommendedName>
        <fullName evidence="3">Disease resistance R13L4/SHOC-2-like LRR domain-containing protein</fullName>
    </recommendedName>
</protein>
<name>A0A7N2L2R8_QUELO</name>
<dbReference type="Gene3D" id="3.80.10.10">
    <property type="entry name" value="Ribonuclease Inhibitor"/>
    <property type="match status" value="1"/>
</dbReference>
<dbReference type="InParanoid" id="A0A7N2L2R8"/>
<dbReference type="Gramene" id="QL02p102849:mrna">
    <property type="protein sequence ID" value="QL02p102849:mrna"/>
    <property type="gene ID" value="QL02p102849"/>
</dbReference>
<evidence type="ECO:0000256" key="2">
    <source>
        <dbReference type="SAM" id="MobiDB-lite"/>
    </source>
</evidence>
<dbReference type="PANTHER" id="PTHR47186:SF14">
    <property type="entry name" value="PROTEIN KINASE DOMAIN-CONTAINING PROTEIN"/>
    <property type="match status" value="1"/>
</dbReference>
<sequence length="460" mass="51315">MVFNVEPVKMTISSEQKKIEIGEIGNLASQERQPERIQVEEMQPQALSTQGVVFDDGAVKILKSIGKMESQIEDVEMEPEATLFLPRNYKLRTIPPSFFDYMPALQILNLSRTGIKSLPDSLIRLVSLKILFLNDCHRLMTLSPKVGNLKLLEVLDLEGAKIMDLPMEIKELTNMKCLEVSFYGYMSNGRRAMQSNAVVPCGEISALCHLEELNVDVNPDNEQWDAHVEDIVTEWNSLSLSHFRFTVGRHVKRIMSRVPLDVEFELERWERSLKYINGVGVPGDIKKPRTTTEWLPPKPGFFKINIAGVLSSHRQCSVGICLQDSKEETLLAYCFKGRLARGIAEGQPMALIKGLELAKMESEGIETEAGEGRSENDQDSTSSQLSPAEIQESMDIGYNEGVTGLANDLIPLGVTSDTLFEIQIKNIVTDIARFNGDSGRVGLQAAYVRSIPPKPLHPPS</sequence>
<evidence type="ECO:0000256" key="1">
    <source>
        <dbReference type="ARBA" id="ARBA00022737"/>
    </source>
</evidence>
<accession>A0A7N2L2R8</accession>
<dbReference type="EnsemblPlants" id="QL02p102849:mrna">
    <property type="protein sequence ID" value="QL02p102849:mrna"/>
    <property type="gene ID" value="QL02p102849"/>
</dbReference>
<feature type="domain" description="Disease resistance R13L4/SHOC-2-like LRR" evidence="3">
    <location>
        <begin position="104"/>
        <end position="246"/>
    </location>
</feature>
<feature type="region of interest" description="Disordered" evidence="2">
    <location>
        <begin position="363"/>
        <end position="387"/>
    </location>
</feature>
<keyword evidence="1" id="KW-0677">Repeat</keyword>
<reference evidence="5" key="1">
    <citation type="journal article" date="2016" name="G3 (Bethesda)">
        <title>First Draft Assembly and Annotation of the Genome of a California Endemic Oak Quercus lobata Nee (Fagaceae).</title>
        <authorList>
            <person name="Sork V.L."/>
            <person name="Fitz-Gibbon S.T."/>
            <person name="Puiu D."/>
            <person name="Crepeau M."/>
            <person name="Gugger P.F."/>
            <person name="Sherman R."/>
            <person name="Stevens K."/>
            <person name="Langley C.H."/>
            <person name="Pellegrini M."/>
            <person name="Salzberg S.L."/>
        </authorList>
    </citation>
    <scope>NUCLEOTIDE SEQUENCE [LARGE SCALE GENOMIC DNA]</scope>
    <source>
        <strain evidence="5">cv. SW786</strain>
    </source>
</reference>
<dbReference type="SUPFAM" id="SSF52058">
    <property type="entry name" value="L domain-like"/>
    <property type="match status" value="1"/>
</dbReference>
<evidence type="ECO:0000313" key="4">
    <source>
        <dbReference type="EnsemblPlants" id="QL02p102849:mrna"/>
    </source>
</evidence>
<dbReference type="Proteomes" id="UP000594261">
    <property type="component" value="Chromosome 2"/>
</dbReference>
<dbReference type="Pfam" id="PF23598">
    <property type="entry name" value="LRR_14"/>
    <property type="match status" value="1"/>
</dbReference>
<evidence type="ECO:0000259" key="3">
    <source>
        <dbReference type="Pfam" id="PF23598"/>
    </source>
</evidence>
<dbReference type="InterPro" id="IPR055414">
    <property type="entry name" value="LRR_R13L4/SHOC2-like"/>
</dbReference>
<organism evidence="4 5">
    <name type="scientific">Quercus lobata</name>
    <name type="common">Valley oak</name>
    <dbReference type="NCBI Taxonomy" id="97700"/>
    <lineage>
        <taxon>Eukaryota</taxon>
        <taxon>Viridiplantae</taxon>
        <taxon>Streptophyta</taxon>
        <taxon>Embryophyta</taxon>
        <taxon>Tracheophyta</taxon>
        <taxon>Spermatophyta</taxon>
        <taxon>Magnoliopsida</taxon>
        <taxon>eudicotyledons</taxon>
        <taxon>Gunneridae</taxon>
        <taxon>Pentapetalae</taxon>
        <taxon>rosids</taxon>
        <taxon>fabids</taxon>
        <taxon>Fagales</taxon>
        <taxon>Fagaceae</taxon>
        <taxon>Quercus</taxon>
    </lineage>
</organism>
<dbReference type="InterPro" id="IPR032675">
    <property type="entry name" value="LRR_dom_sf"/>
</dbReference>
<dbReference type="PANTHER" id="PTHR47186">
    <property type="entry name" value="LEUCINE-RICH REPEAT-CONTAINING PROTEIN 57"/>
    <property type="match status" value="1"/>
</dbReference>
<dbReference type="AlphaFoldDB" id="A0A7N2L2R8"/>
<evidence type="ECO:0000313" key="5">
    <source>
        <dbReference type="Proteomes" id="UP000594261"/>
    </source>
</evidence>